<proteinExistence type="predicted"/>
<keyword evidence="3 6" id="KW-0863">Zinc-finger</keyword>
<protein>
    <submittedName>
        <fullName evidence="9">Protein LATE FLOWERING-like</fullName>
    </submittedName>
</protein>
<accession>A0AB40B3S0</accession>
<reference evidence="9" key="2">
    <citation type="submission" date="2025-08" db="UniProtKB">
        <authorList>
            <consortium name="RefSeq"/>
        </authorList>
    </citation>
    <scope>IDENTIFICATION</scope>
</reference>
<evidence type="ECO:0000256" key="5">
    <source>
        <dbReference type="ARBA" id="ARBA00023242"/>
    </source>
</evidence>
<dbReference type="RefSeq" id="XP_039121825.1">
    <property type="nucleotide sequence ID" value="XM_039265891.1"/>
</dbReference>
<evidence type="ECO:0000259" key="7">
    <source>
        <dbReference type="PROSITE" id="PS50157"/>
    </source>
</evidence>
<dbReference type="GeneID" id="120258466"/>
<evidence type="ECO:0000256" key="3">
    <source>
        <dbReference type="ARBA" id="ARBA00022771"/>
    </source>
</evidence>
<evidence type="ECO:0000313" key="8">
    <source>
        <dbReference type="Proteomes" id="UP001515500"/>
    </source>
</evidence>
<dbReference type="PROSITE" id="PS50157">
    <property type="entry name" value="ZINC_FINGER_C2H2_2"/>
    <property type="match status" value="1"/>
</dbReference>
<dbReference type="InterPro" id="IPR013087">
    <property type="entry name" value="Znf_C2H2_type"/>
</dbReference>
<evidence type="ECO:0000256" key="4">
    <source>
        <dbReference type="ARBA" id="ARBA00022833"/>
    </source>
</evidence>
<dbReference type="GO" id="GO:0009788">
    <property type="term" value="P:negative regulation of abscisic acid-activated signaling pathway"/>
    <property type="evidence" value="ECO:0007669"/>
    <property type="project" value="InterPro"/>
</dbReference>
<gene>
    <name evidence="9" type="primary">LOC120258466</name>
</gene>
<dbReference type="PROSITE" id="PS00028">
    <property type="entry name" value="ZINC_FINGER_C2H2_1"/>
    <property type="match status" value="1"/>
</dbReference>
<dbReference type="SUPFAM" id="SSF57667">
    <property type="entry name" value="beta-beta-alpha zinc fingers"/>
    <property type="match status" value="1"/>
</dbReference>
<dbReference type="InterPro" id="IPR044246">
    <property type="entry name" value="ZFP3-like"/>
</dbReference>
<dbReference type="PANTHER" id="PTHR47287">
    <property type="entry name" value="C2H2 AND C2HC ZINC FINGERS SUPERFAMILY PROTEIN"/>
    <property type="match status" value="1"/>
</dbReference>
<keyword evidence="5" id="KW-0539">Nucleus</keyword>
<evidence type="ECO:0000313" key="9">
    <source>
        <dbReference type="RefSeq" id="XP_039121825.1"/>
    </source>
</evidence>
<evidence type="ECO:0000256" key="2">
    <source>
        <dbReference type="ARBA" id="ARBA00022723"/>
    </source>
</evidence>
<dbReference type="Gene3D" id="3.30.160.60">
    <property type="entry name" value="Classic Zinc Finger"/>
    <property type="match status" value="1"/>
</dbReference>
<keyword evidence="4" id="KW-0862">Zinc</keyword>
<keyword evidence="8" id="KW-1185">Reference proteome</keyword>
<dbReference type="GO" id="GO:0005634">
    <property type="term" value="C:nucleus"/>
    <property type="evidence" value="ECO:0007669"/>
    <property type="project" value="UniProtKB-SubCell"/>
</dbReference>
<dbReference type="AlphaFoldDB" id="A0AB40B3S0"/>
<reference evidence="8" key="1">
    <citation type="submission" date="2025-05" db="UniProtKB">
        <authorList>
            <consortium name="RefSeq"/>
        </authorList>
    </citation>
    <scope>NUCLEOTIDE SEQUENCE [LARGE SCALE GENOMIC DNA]</scope>
</reference>
<comment type="subcellular location">
    <subcellularLocation>
        <location evidence="1">Nucleus</location>
    </subcellularLocation>
</comment>
<evidence type="ECO:0000256" key="1">
    <source>
        <dbReference type="ARBA" id="ARBA00004123"/>
    </source>
</evidence>
<dbReference type="Proteomes" id="UP001515500">
    <property type="component" value="Chromosome 1"/>
</dbReference>
<organism evidence="8 9">
    <name type="scientific">Dioscorea cayennensis subsp. rotundata</name>
    <name type="common">White Guinea yam</name>
    <name type="synonym">Dioscorea rotundata</name>
    <dbReference type="NCBI Taxonomy" id="55577"/>
    <lineage>
        <taxon>Eukaryota</taxon>
        <taxon>Viridiplantae</taxon>
        <taxon>Streptophyta</taxon>
        <taxon>Embryophyta</taxon>
        <taxon>Tracheophyta</taxon>
        <taxon>Spermatophyta</taxon>
        <taxon>Magnoliopsida</taxon>
        <taxon>Liliopsida</taxon>
        <taxon>Dioscoreales</taxon>
        <taxon>Dioscoreaceae</taxon>
        <taxon>Dioscorea</taxon>
    </lineage>
</organism>
<feature type="domain" description="C2H2-type" evidence="7">
    <location>
        <begin position="22"/>
        <end position="49"/>
    </location>
</feature>
<dbReference type="InterPro" id="IPR036236">
    <property type="entry name" value="Znf_C2H2_sf"/>
</dbReference>
<name>A0AB40B3S0_DIOCR</name>
<dbReference type="Pfam" id="PF13912">
    <property type="entry name" value="zf-C2H2_6"/>
    <property type="match status" value="1"/>
</dbReference>
<keyword evidence="2" id="KW-0479">Metal-binding</keyword>
<evidence type="ECO:0000256" key="6">
    <source>
        <dbReference type="PROSITE-ProRule" id="PRU00042"/>
    </source>
</evidence>
<dbReference type="PANTHER" id="PTHR47287:SF15">
    <property type="entry name" value="ZINC FINGER PROTEIN 3-LIKE"/>
    <property type="match status" value="1"/>
</dbReference>
<dbReference type="GO" id="GO:0008270">
    <property type="term" value="F:zinc ion binding"/>
    <property type="evidence" value="ECO:0007669"/>
    <property type="project" value="UniProtKB-KW"/>
</dbReference>
<sequence>MDEIEERIVEKNNDNTSQVREFSCKFCYRRFESAQALGGHQNYHRAERNALRLASKQCDSKLFEPYDCQITPPYFSPPLVSFPTGQPPSFPYLCGHQLFQTSLTFKQPGCIIPLNQPWSSCHGVGSYCSIGGGSGGGDGGEGGKRLKLGGEVNQVRKLSIYDVNSEAHMRQGKYYEDEGVDKNGGKLDLTLHL</sequence>